<dbReference type="RefSeq" id="WP_204841023.1">
    <property type="nucleotide sequence ID" value="NZ_JAFBCL010000001.1"/>
</dbReference>
<reference evidence="2 5" key="1">
    <citation type="submission" date="2021-01" db="EMBL/GenBank/DDBJ databases">
        <title>Sequencing the genomes of 1000 actinobacteria strains.</title>
        <authorList>
            <person name="Klenk H.-P."/>
        </authorList>
    </citation>
    <scope>NUCLEOTIDE SEQUENCE [LARGE SCALE GENOMIC DNA]</scope>
    <source>
        <strain evidence="2 5">DSM 44581</strain>
    </source>
</reference>
<dbReference type="GO" id="GO:0044877">
    <property type="term" value="F:protein-containing complex binding"/>
    <property type="evidence" value="ECO:0007669"/>
    <property type="project" value="TreeGrafter"/>
</dbReference>
<dbReference type="Gene3D" id="3.40.50.720">
    <property type="entry name" value="NAD(P)-binding Rossmann-like Domain"/>
    <property type="match status" value="1"/>
</dbReference>
<evidence type="ECO:0000313" key="5">
    <source>
        <dbReference type="Proteomes" id="UP001195724"/>
    </source>
</evidence>
<keyword evidence="5" id="KW-1185">Reference proteome</keyword>
<dbReference type="EMBL" id="CP072788">
    <property type="protein sequence ID" value="QTR04229.1"/>
    <property type="molecule type" value="Genomic_DNA"/>
</dbReference>
<accession>A0A8T8I0P6</accession>
<dbReference type="AlphaFoldDB" id="A0A8T8I0P6"/>
<sequence>MRILVTGGTGVLGRPVVRRLVDAGQEVRVLSRGAPVDDRHASADLATGRGVARALAGVDVVVHCATAFGRRAEVALAGTLVRAALGAARPHLVYVSIVGVDRVPLGYYRGKLAAERLIAGSGLPHTILRATQFHDLVRVLLAKGSRLPVLPVPALRCQPVDVVDVAGRLAELAVGSPAGRAPDFGGPETLDARELARSFLRVTGLRKRLAPVRLPGRVFRAYRAGGHLAADHAGRITFEDHLAAHPDPLGGYRA</sequence>
<organism evidence="3 4">
    <name type="scientific">Saccharothrix algeriensis</name>
    <dbReference type="NCBI Taxonomy" id="173560"/>
    <lineage>
        <taxon>Bacteria</taxon>
        <taxon>Bacillati</taxon>
        <taxon>Actinomycetota</taxon>
        <taxon>Actinomycetes</taxon>
        <taxon>Pseudonocardiales</taxon>
        <taxon>Pseudonocardiaceae</taxon>
        <taxon>Saccharothrix</taxon>
    </lineage>
</organism>
<reference evidence="3" key="2">
    <citation type="submission" date="2021-04" db="EMBL/GenBank/DDBJ databases">
        <title>Saccharothrix algeriensis WGS.</title>
        <authorList>
            <person name="Stuskova K."/>
            <person name="Hakalova E."/>
            <person name="Tebbal A.B."/>
            <person name="Eichmeier A."/>
        </authorList>
    </citation>
    <scope>NUCLEOTIDE SEQUENCE</scope>
    <source>
        <strain evidence="3">NRRL B-24137</strain>
    </source>
</reference>
<evidence type="ECO:0000313" key="3">
    <source>
        <dbReference type="EMBL" id="QTR04229.1"/>
    </source>
</evidence>
<feature type="domain" description="NAD(P)-binding" evidence="1">
    <location>
        <begin position="7"/>
        <end position="135"/>
    </location>
</feature>
<evidence type="ECO:0000313" key="4">
    <source>
        <dbReference type="Proteomes" id="UP000671828"/>
    </source>
</evidence>
<dbReference type="InterPro" id="IPR036291">
    <property type="entry name" value="NAD(P)-bd_dom_sf"/>
</dbReference>
<dbReference type="InterPro" id="IPR016040">
    <property type="entry name" value="NAD(P)-bd_dom"/>
</dbReference>
<protein>
    <submittedName>
        <fullName evidence="3">NAD(P)H-binding protein</fullName>
    </submittedName>
    <submittedName>
        <fullName evidence="2">Uncharacterized protein YbjT (DUF2867 family)</fullName>
    </submittedName>
</protein>
<gene>
    <name evidence="3" type="ORF">J7S33_04550</name>
    <name evidence="2" type="ORF">JOE68_000851</name>
</gene>
<dbReference type="Pfam" id="PF13460">
    <property type="entry name" value="NAD_binding_10"/>
    <property type="match status" value="1"/>
</dbReference>
<evidence type="ECO:0000259" key="1">
    <source>
        <dbReference type="Pfam" id="PF13460"/>
    </source>
</evidence>
<dbReference type="PANTHER" id="PTHR12126">
    <property type="entry name" value="NADH-UBIQUINONE OXIDOREDUCTASE 39 KDA SUBUNIT-RELATED"/>
    <property type="match status" value="1"/>
</dbReference>
<dbReference type="PANTHER" id="PTHR12126:SF11">
    <property type="entry name" value="NADH DEHYDROGENASE [UBIQUINONE] 1 ALPHA SUBCOMPLEX SUBUNIT 9, MITOCHONDRIAL"/>
    <property type="match status" value="1"/>
</dbReference>
<proteinExistence type="predicted"/>
<name>A0A8T8I0P6_9PSEU</name>
<dbReference type="Proteomes" id="UP001195724">
    <property type="component" value="Unassembled WGS sequence"/>
</dbReference>
<dbReference type="EMBL" id="JAFBCL010000001">
    <property type="protein sequence ID" value="MBM7809986.1"/>
    <property type="molecule type" value="Genomic_DNA"/>
</dbReference>
<dbReference type="SUPFAM" id="SSF51735">
    <property type="entry name" value="NAD(P)-binding Rossmann-fold domains"/>
    <property type="match status" value="1"/>
</dbReference>
<dbReference type="Proteomes" id="UP000671828">
    <property type="component" value="Chromosome"/>
</dbReference>
<evidence type="ECO:0000313" key="2">
    <source>
        <dbReference type="EMBL" id="MBM7809986.1"/>
    </source>
</evidence>
<dbReference type="InterPro" id="IPR051207">
    <property type="entry name" value="ComplexI_NDUFA9_subunit"/>
</dbReference>